<gene>
    <name evidence="1" type="ORF">ACK4CT_36020</name>
</gene>
<comment type="caution">
    <text evidence="1">The sequence shown here is derived from an EMBL/GenBank/DDBJ whole genome shotgun (WGS) entry which is preliminary data.</text>
</comment>
<protein>
    <submittedName>
        <fullName evidence="1">Uncharacterized protein</fullName>
    </submittedName>
</protein>
<organism evidence="1 2">
    <name type="scientific">Mycolicibacterium nivoides</name>
    <dbReference type="NCBI Taxonomy" id="2487344"/>
    <lineage>
        <taxon>Bacteria</taxon>
        <taxon>Bacillati</taxon>
        <taxon>Actinomycetota</taxon>
        <taxon>Actinomycetes</taxon>
        <taxon>Mycobacteriales</taxon>
        <taxon>Mycobacteriaceae</taxon>
        <taxon>Mycolicibacterium</taxon>
    </lineage>
</organism>
<proteinExistence type="predicted"/>
<keyword evidence="2" id="KW-1185">Reference proteome</keyword>
<sequence>MPTEVTANIMIGAVSNSSHHGAPSSGATGKLFCPSHILVLMEGTRATWVVQRCPSVGRPTHGPQTRRICPSSPDHLLAAAVLGYTAMTQPDAVSASAELRDAVIEDASTGDVRIVPLDRDLASQVFDTCGAYVYAMVTALPGSSINDDELRLAADAGMQIAVAARSVDNAAVMQ</sequence>
<accession>A0ABW9LMV5</accession>
<reference evidence="1 2" key="1">
    <citation type="submission" date="2024-12" db="EMBL/GenBank/DDBJ databases">
        <title>The coexistence of Mycolicibacterium septicum and Mycolicibacterium nivoides in clinical samples.</title>
        <authorList>
            <person name="Wang C."/>
            <person name="Feng Y."/>
            <person name="Zong Z."/>
        </authorList>
    </citation>
    <scope>NUCLEOTIDE SEQUENCE [LARGE SCALE GENOMIC DNA]</scope>
    <source>
        <strain evidence="1 2">120309</strain>
    </source>
</reference>
<dbReference type="Proteomes" id="UP001635816">
    <property type="component" value="Unassembled WGS sequence"/>
</dbReference>
<name>A0ABW9LMV5_9MYCO</name>
<dbReference type="EMBL" id="JBKBDD010000028">
    <property type="protein sequence ID" value="MFN6548559.1"/>
    <property type="molecule type" value="Genomic_DNA"/>
</dbReference>
<evidence type="ECO:0000313" key="2">
    <source>
        <dbReference type="Proteomes" id="UP001635816"/>
    </source>
</evidence>
<evidence type="ECO:0000313" key="1">
    <source>
        <dbReference type="EMBL" id="MFN6548559.1"/>
    </source>
</evidence>
<dbReference type="RefSeq" id="WP_078332058.1">
    <property type="nucleotide sequence ID" value="NZ_JBKBDD010000028.1"/>
</dbReference>